<dbReference type="Pfam" id="PF12146">
    <property type="entry name" value="Hydrolase_4"/>
    <property type="match status" value="1"/>
</dbReference>
<dbReference type="InterPro" id="IPR000073">
    <property type="entry name" value="AB_hydrolase_1"/>
</dbReference>
<keyword evidence="3" id="KW-1185">Reference proteome</keyword>
<dbReference type="InterPro" id="IPR036388">
    <property type="entry name" value="WH-like_DNA-bd_sf"/>
</dbReference>
<dbReference type="InterPro" id="IPR029058">
    <property type="entry name" value="AB_hydrolase_fold"/>
</dbReference>
<gene>
    <name evidence="2" type="ORF">N5A92_12955</name>
</gene>
<dbReference type="CDD" id="cd06170">
    <property type="entry name" value="LuxR_C_like"/>
    <property type="match status" value="1"/>
</dbReference>
<keyword evidence="2" id="KW-0378">Hydrolase</keyword>
<feature type="domain" description="HTH luxR-type" evidence="1">
    <location>
        <begin position="450"/>
        <end position="515"/>
    </location>
</feature>
<evidence type="ECO:0000313" key="3">
    <source>
        <dbReference type="Proteomes" id="UP001320831"/>
    </source>
</evidence>
<dbReference type="InterPro" id="IPR050471">
    <property type="entry name" value="AB_hydrolase"/>
</dbReference>
<dbReference type="RefSeq" id="WP_260903280.1">
    <property type="nucleotide sequence ID" value="NZ_JAOCZP010000003.1"/>
</dbReference>
<comment type="caution">
    <text evidence="2">The sequence shown here is derived from an EMBL/GenBank/DDBJ whole genome shotgun (WGS) entry which is preliminary data.</text>
</comment>
<proteinExistence type="predicted"/>
<dbReference type="PANTHER" id="PTHR43433:SF8">
    <property type="entry name" value="BIFUNCTIONAL LIPASE_ADENYLATE CYCLASE LIPJ"/>
    <property type="match status" value="1"/>
</dbReference>
<dbReference type="PROSITE" id="PS00622">
    <property type="entry name" value="HTH_LUXR_1"/>
    <property type="match status" value="1"/>
</dbReference>
<dbReference type="PRINTS" id="PR00111">
    <property type="entry name" value="ABHYDROLASE"/>
</dbReference>
<dbReference type="Gene3D" id="1.10.10.10">
    <property type="entry name" value="Winged helix-like DNA-binding domain superfamily/Winged helix DNA-binding domain"/>
    <property type="match status" value="1"/>
</dbReference>
<dbReference type="Gene3D" id="3.30.70.1230">
    <property type="entry name" value="Nucleotide cyclase"/>
    <property type="match status" value="1"/>
</dbReference>
<dbReference type="Pfam" id="PF00196">
    <property type="entry name" value="GerE"/>
    <property type="match status" value="1"/>
</dbReference>
<dbReference type="Proteomes" id="UP001320831">
    <property type="component" value="Unassembled WGS sequence"/>
</dbReference>
<dbReference type="EMBL" id="JAOCZP010000003">
    <property type="protein sequence ID" value="MCT7375941.1"/>
    <property type="molecule type" value="Genomic_DNA"/>
</dbReference>
<dbReference type="InterPro" id="IPR029787">
    <property type="entry name" value="Nucleotide_cyclase"/>
</dbReference>
<organism evidence="2 3">
    <name type="scientific">Chelativorans salis</name>
    <dbReference type="NCBI Taxonomy" id="2978478"/>
    <lineage>
        <taxon>Bacteria</taxon>
        <taxon>Pseudomonadati</taxon>
        <taxon>Pseudomonadota</taxon>
        <taxon>Alphaproteobacteria</taxon>
        <taxon>Hyphomicrobiales</taxon>
        <taxon>Phyllobacteriaceae</taxon>
        <taxon>Chelativorans</taxon>
    </lineage>
</organism>
<dbReference type="SUPFAM" id="SSF55073">
    <property type="entry name" value="Nucleotide cyclase"/>
    <property type="match status" value="1"/>
</dbReference>
<dbReference type="InterPro" id="IPR000792">
    <property type="entry name" value="Tscrpt_reg_LuxR_C"/>
</dbReference>
<dbReference type="PROSITE" id="PS50043">
    <property type="entry name" value="HTH_LUXR_2"/>
    <property type="match status" value="1"/>
</dbReference>
<dbReference type="InterPro" id="IPR022742">
    <property type="entry name" value="Hydrolase_4"/>
</dbReference>
<sequence length="518" mass="56773">MVPETRYARNGNTRIAYQAIGQGALDLVFVPGFISNLDLHWEDPGYSRLLRRLSSFSRLIQFDKRGTGLSDRVDPAHLPSLETRMEDVHAVMDAAGSGRAALLGSSEGAPMSILFAATYPERTRALVLYGGYAHFHRWVQGPEAVAHFTEEAERSWGTGAMLRHFAPGRVEDPHFSRWWARFERLSASPTAAVALTRMNALIDLRAILPSIRVPTLVIHRQEDVRVDPEAGRYLAQNIPGARLIEIPGRDHPIWTGDVDQVADVIEEFLTGIRPQPQTSRALATLLASGMVGPERHAAKLGDRHWLERAEQLRTAAAGAVERFGGRIVTLDLERLIARFDGPAQAAGCATILRETAQWLGLRLSQGLHVGEVEISGDVIAGLAVHVTERIARHADAGEILASSVTAELSAGSGLHFCDREEIAVEGLSRPMRLVTMMTEQHLEPARHRRKEADLGKLSAREREVLALVANGLSNPAIAADLRLSEHTVKRHVANILLKLDLPTRAAAAALAARQPEVR</sequence>
<name>A0ABT2LMZ1_9HYPH</name>
<reference evidence="2 3" key="1">
    <citation type="submission" date="2022-09" db="EMBL/GenBank/DDBJ databases">
        <title>Chelativorans salina sp. nov., a novel slightly halophilic bacterium isolated from a saline lake sediment enrichment.</title>
        <authorList>
            <person name="Gao L."/>
            <person name="Fang B.-Z."/>
            <person name="Li W.-J."/>
        </authorList>
    </citation>
    <scope>NUCLEOTIDE SEQUENCE [LARGE SCALE GENOMIC DNA]</scope>
    <source>
        <strain evidence="2 3">EGI FJ00035</strain>
    </source>
</reference>
<dbReference type="PANTHER" id="PTHR43433">
    <property type="entry name" value="HYDROLASE, ALPHA/BETA FOLD FAMILY PROTEIN"/>
    <property type="match status" value="1"/>
</dbReference>
<evidence type="ECO:0000259" key="1">
    <source>
        <dbReference type="PROSITE" id="PS50043"/>
    </source>
</evidence>
<protein>
    <submittedName>
        <fullName evidence="2">Alpha/beta fold hydrolase</fullName>
    </submittedName>
</protein>
<accession>A0ABT2LMZ1</accession>
<dbReference type="PRINTS" id="PR00038">
    <property type="entry name" value="HTHLUXR"/>
</dbReference>
<dbReference type="Gene3D" id="3.40.50.1820">
    <property type="entry name" value="alpha/beta hydrolase"/>
    <property type="match status" value="1"/>
</dbReference>
<dbReference type="GO" id="GO:0016787">
    <property type="term" value="F:hydrolase activity"/>
    <property type="evidence" value="ECO:0007669"/>
    <property type="project" value="UniProtKB-KW"/>
</dbReference>
<dbReference type="SMART" id="SM00421">
    <property type="entry name" value="HTH_LUXR"/>
    <property type="match status" value="1"/>
</dbReference>
<dbReference type="InterPro" id="IPR016032">
    <property type="entry name" value="Sig_transdc_resp-reg_C-effctor"/>
</dbReference>
<evidence type="ECO:0000313" key="2">
    <source>
        <dbReference type="EMBL" id="MCT7375941.1"/>
    </source>
</evidence>
<dbReference type="SUPFAM" id="SSF46894">
    <property type="entry name" value="C-terminal effector domain of the bipartite response regulators"/>
    <property type="match status" value="1"/>
</dbReference>
<dbReference type="SUPFAM" id="SSF53474">
    <property type="entry name" value="alpha/beta-Hydrolases"/>
    <property type="match status" value="1"/>
</dbReference>